<dbReference type="Gene3D" id="1.10.287.130">
    <property type="match status" value="1"/>
</dbReference>
<dbReference type="PRINTS" id="PR00344">
    <property type="entry name" value="BCTRLSENSOR"/>
</dbReference>
<feature type="region of interest" description="Disordered" evidence="9">
    <location>
        <begin position="155"/>
        <end position="187"/>
    </location>
</feature>
<feature type="compositionally biased region" description="Gly residues" evidence="9">
    <location>
        <begin position="34"/>
        <end position="43"/>
    </location>
</feature>
<evidence type="ECO:0000259" key="10">
    <source>
        <dbReference type="PROSITE" id="PS50109"/>
    </source>
</evidence>
<dbReference type="AlphaFoldDB" id="A0A918W669"/>
<evidence type="ECO:0000256" key="5">
    <source>
        <dbReference type="ARBA" id="ARBA00022679"/>
    </source>
</evidence>
<keyword evidence="12" id="KW-1185">Reference proteome</keyword>
<dbReference type="Gene3D" id="3.30.450.20">
    <property type="entry name" value="PAS domain"/>
    <property type="match status" value="1"/>
</dbReference>
<evidence type="ECO:0000256" key="2">
    <source>
        <dbReference type="ARBA" id="ARBA00004236"/>
    </source>
</evidence>
<proteinExistence type="predicted"/>
<dbReference type="Pfam" id="PF00512">
    <property type="entry name" value="HisKA"/>
    <property type="match status" value="1"/>
</dbReference>
<evidence type="ECO:0000256" key="3">
    <source>
        <dbReference type="ARBA" id="ARBA00012438"/>
    </source>
</evidence>
<evidence type="ECO:0000256" key="1">
    <source>
        <dbReference type="ARBA" id="ARBA00000085"/>
    </source>
</evidence>
<evidence type="ECO:0000256" key="4">
    <source>
        <dbReference type="ARBA" id="ARBA00022553"/>
    </source>
</evidence>
<feature type="compositionally biased region" description="Low complexity" evidence="9">
    <location>
        <begin position="21"/>
        <end position="31"/>
    </location>
</feature>
<dbReference type="EMBL" id="BMUL01000002">
    <property type="protein sequence ID" value="GHA69253.1"/>
    <property type="molecule type" value="Genomic_DNA"/>
</dbReference>
<feature type="compositionally biased region" description="Pro residues" evidence="9">
    <location>
        <begin position="8"/>
        <end position="20"/>
    </location>
</feature>
<evidence type="ECO:0000256" key="9">
    <source>
        <dbReference type="SAM" id="MobiDB-lite"/>
    </source>
</evidence>
<dbReference type="PROSITE" id="PS50109">
    <property type="entry name" value="HIS_KIN"/>
    <property type="match status" value="1"/>
</dbReference>
<dbReference type="CDD" id="cd00082">
    <property type="entry name" value="HisKA"/>
    <property type="match status" value="1"/>
</dbReference>
<feature type="compositionally biased region" description="Low complexity" evidence="9">
    <location>
        <begin position="44"/>
        <end position="62"/>
    </location>
</feature>
<dbReference type="Gene3D" id="3.30.565.10">
    <property type="entry name" value="Histidine kinase-like ATPase, C-terminal domain"/>
    <property type="match status" value="1"/>
</dbReference>
<dbReference type="Proteomes" id="UP000644020">
    <property type="component" value="Unassembled WGS sequence"/>
</dbReference>
<comment type="catalytic activity">
    <reaction evidence="1">
        <text>ATP + protein L-histidine = ADP + protein N-phospho-L-histidine.</text>
        <dbReference type="EC" id="2.7.13.3"/>
    </reaction>
</comment>
<dbReference type="InterPro" id="IPR003661">
    <property type="entry name" value="HisK_dim/P_dom"/>
</dbReference>
<dbReference type="CDD" id="cd00075">
    <property type="entry name" value="HATPase"/>
    <property type="match status" value="1"/>
</dbReference>
<dbReference type="SUPFAM" id="SSF55874">
    <property type="entry name" value="ATPase domain of HSP90 chaperone/DNA topoisomerase II/histidine kinase"/>
    <property type="match status" value="1"/>
</dbReference>
<feature type="compositionally biased region" description="Gly residues" evidence="9">
    <location>
        <begin position="477"/>
        <end position="489"/>
    </location>
</feature>
<evidence type="ECO:0000256" key="8">
    <source>
        <dbReference type="ARBA" id="ARBA00039401"/>
    </source>
</evidence>
<evidence type="ECO:0000256" key="6">
    <source>
        <dbReference type="ARBA" id="ARBA00022777"/>
    </source>
</evidence>
<dbReference type="InterPro" id="IPR036097">
    <property type="entry name" value="HisK_dim/P_sf"/>
</dbReference>
<keyword evidence="6" id="KW-0418">Kinase</keyword>
<reference evidence="11" key="1">
    <citation type="journal article" date="2014" name="Int. J. Syst. Evol. Microbiol.">
        <title>Complete genome sequence of Corynebacterium casei LMG S-19264T (=DSM 44701T), isolated from a smear-ripened cheese.</title>
        <authorList>
            <consortium name="US DOE Joint Genome Institute (JGI-PGF)"/>
            <person name="Walter F."/>
            <person name="Albersmeier A."/>
            <person name="Kalinowski J."/>
            <person name="Ruckert C."/>
        </authorList>
    </citation>
    <scope>NUCLEOTIDE SEQUENCE</scope>
    <source>
        <strain evidence="11">JCM 4518</strain>
    </source>
</reference>
<dbReference type="SUPFAM" id="SSF47384">
    <property type="entry name" value="Homodimeric domain of signal transducing histidine kinase"/>
    <property type="match status" value="1"/>
</dbReference>
<feature type="region of interest" description="Disordered" evidence="9">
    <location>
        <begin position="1"/>
        <end position="77"/>
    </location>
</feature>
<protein>
    <recommendedName>
        <fullName evidence="8">Sensor-like histidine kinase SenX3</fullName>
        <ecNumber evidence="3">2.7.13.3</ecNumber>
    </recommendedName>
</protein>
<evidence type="ECO:0000256" key="7">
    <source>
        <dbReference type="ARBA" id="ARBA00023012"/>
    </source>
</evidence>
<feature type="domain" description="Histidine kinase" evidence="10">
    <location>
        <begin position="225"/>
        <end position="444"/>
    </location>
</feature>
<name>A0A918W669_9ACTN</name>
<dbReference type="InterPro" id="IPR050351">
    <property type="entry name" value="BphY/WalK/GraS-like"/>
</dbReference>
<dbReference type="PANTHER" id="PTHR42878">
    <property type="entry name" value="TWO-COMPONENT HISTIDINE KINASE"/>
    <property type="match status" value="1"/>
</dbReference>
<dbReference type="GO" id="GO:0007234">
    <property type="term" value="P:osmosensory signaling via phosphorelay pathway"/>
    <property type="evidence" value="ECO:0007669"/>
    <property type="project" value="TreeGrafter"/>
</dbReference>
<dbReference type="GO" id="GO:0030295">
    <property type="term" value="F:protein kinase activator activity"/>
    <property type="evidence" value="ECO:0007669"/>
    <property type="project" value="TreeGrafter"/>
</dbReference>
<dbReference type="InterPro" id="IPR036890">
    <property type="entry name" value="HATPase_C_sf"/>
</dbReference>
<dbReference type="Pfam" id="PF02518">
    <property type="entry name" value="HATPase_c"/>
    <property type="match status" value="1"/>
</dbReference>
<dbReference type="SMART" id="SM00387">
    <property type="entry name" value="HATPase_c"/>
    <property type="match status" value="1"/>
</dbReference>
<dbReference type="GO" id="GO:0000155">
    <property type="term" value="F:phosphorelay sensor kinase activity"/>
    <property type="evidence" value="ECO:0007669"/>
    <property type="project" value="InterPro"/>
</dbReference>
<dbReference type="EC" id="2.7.13.3" evidence="3"/>
<dbReference type="InterPro" id="IPR003594">
    <property type="entry name" value="HATPase_dom"/>
</dbReference>
<dbReference type="InterPro" id="IPR005467">
    <property type="entry name" value="His_kinase_dom"/>
</dbReference>
<evidence type="ECO:0000313" key="11">
    <source>
        <dbReference type="EMBL" id="GHA69253.1"/>
    </source>
</evidence>
<accession>A0A918W669</accession>
<dbReference type="PANTHER" id="PTHR42878:SF15">
    <property type="entry name" value="BACTERIOPHYTOCHROME"/>
    <property type="match status" value="1"/>
</dbReference>
<dbReference type="GO" id="GO:0005886">
    <property type="term" value="C:plasma membrane"/>
    <property type="evidence" value="ECO:0007669"/>
    <property type="project" value="UniProtKB-SubCell"/>
</dbReference>
<feature type="region of interest" description="Disordered" evidence="9">
    <location>
        <begin position="438"/>
        <end position="489"/>
    </location>
</feature>
<dbReference type="InterPro" id="IPR004358">
    <property type="entry name" value="Sig_transdc_His_kin-like_C"/>
</dbReference>
<dbReference type="GO" id="GO:0000156">
    <property type="term" value="F:phosphorelay response regulator activity"/>
    <property type="evidence" value="ECO:0007669"/>
    <property type="project" value="TreeGrafter"/>
</dbReference>
<feature type="compositionally biased region" description="Pro residues" evidence="9">
    <location>
        <begin position="442"/>
        <end position="454"/>
    </location>
</feature>
<keyword evidence="7" id="KW-0902">Two-component regulatory system</keyword>
<organism evidence="11 12">
    <name type="scientific">Streptomyces termitum</name>
    <dbReference type="NCBI Taxonomy" id="67368"/>
    <lineage>
        <taxon>Bacteria</taxon>
        <taxon>Bacillati</taxon>
        <taxon>Actinomycetota</taxon>
        <taxon>Actinomycetes</taxon>
        <taxon>Kitasatosporales</taxon>
        <taxon>Streptomycetaceae</taxon>
        <taxon>Streptomyces</taxon>
    </lineage>
</organism>
<comment type="caution">
    <text evidence="11">The sequence shown here is derived from an EMBL/GenBank/DDBJ whole genome shotgun (WGS) entry which is preliminary data.</text>
</comment>
<feature type="compositionally biased region" description="Basic and acidic residues" evidence="9">
    <location>
        <begin position="161"/>
        <end position="171"/>
    </location>
</feature>
<dbReference type="RefSeq" id="WP_189975210.1">
    <property type="nucleotide sequence ID" value="NZ_BMUL01000002.1"/>
</dbReference>
<gene>
    <name evidence="11" type="ORF">GCM10010305_09260</name>
</gene>
<evidence type="ECO:0000313" key="12">
    <source>
        <dbReference type="Proteomes" id="UP000644020"/>
    </source>
</evidence>
<keyword evidence="5" id="KW-0808">Transferase</keyword>
<sequence>MPDHPPDPDGPPAPEPPPAGTPRHGAGARPPGGEPGAGSGAEPGSGPVAEPGSEPVAGSSAEPAEEPGSELGAGLDDDPGALARAVLDALPQAAALVGADRRFHHVNRRFREVLRLPDDLDPTAPGGTGRLLAHVAALLARPGDRDRFLAEAHGRRPVTRTADHHLEDGRVLRRRRSPVGGPDRPAGHLLLVEDVTRRHEERENLDRRLRELTALADERAAFAGRALHELRTPLATVLSFAELLLDPAGGPLGQEQTRYLEAVLRNARRMSSIAANLPRSAAGAPVAEPRPGRVLVPELVERVALEALQRGGGAGPYLSVDVPADGPPLRADGWLLTGALEELVANALRFTPADGRVELGARYEDDGWTVRVKDTGIGVPLEYQEEVFTPYVRAPNARRGGFPGTGLGLAGAREAARLHGGTLTVRDRRDGPGAAFTLRLPLPGPYANPNPGPGTDPDTGTGTQPEVDPGTGPSPGPGGRAGGDGGAAG</sequence>
<reference evidence="11" key="2">
    <citation type="submission" date="2020-09" db="EMBL/GenBank/DDBJ databases">
        <authorList>
            <person name="Sun Q."/>
            <person name="Ohkuma M."/>
        </authorList>
    </citation>
    <scope>NUCLEOTIDE SEQUENCE</scope>
    <source>
        <strain evidence="11">JCM 4518</strain>
    </source>
</reference>
<dbReference type="SMART" id="SM00388">
    <property type="entry name" value="HisKA"/>
    <property type="match status" value="1"/>
</dbReference>
<comment type="subcellular location">
    <subcellularLocation>
        <location evidence="2">Cell membrane</location>
    </subcellularLocation>
</comment>
<keyword evidence="4" id="KW-0597">Phosphoprotein</keyword>